<dbReference type="EMBL" id="JBHFEH010000007">
    <property type="protein sequence ID" value="KAL2056589.1"/>
    <property type="molecule type" value="Genomic_DNA"/>
</dbReference>
<feature type="compositionally biased region" description="Polar residues" evidence="1">
    <location>
        <begin position="290"/>
        <end position="300"/>
    </location>
</feature>
<keyword evidence="3" id="KW-1185">Reference proteome</keyword>
<evidence type="ECO:0000256" key="1">
    <source>
        <dbReference type="SAM" id="MobiDB-lite"/>
    </source>
</evidence>
<evidence type="ECO:0000313" key="3">
    <source>
        <dbReference type="Proteomes" id="UP001590951"/>
    </source>
</evidence>
<feature type="compositionally biased region" description="Polar residues" evidence="1">
    <location>
        <begin position="273"/>
        <end position="282"/>
    </location>
</feature>
<name>A0ABR4BFK4_9LECA</name>
<evidence type="ECO:0000313" key="2">
    <source>
        <dbReference type="EMBL" id="KAL2056589.1"/>
    </source>
</evidence>
<organism evidence="2 3">
    <name type="scientific">Lepraria finkii</name>
    <dbReference type="NCBI Taxonomy" id="1340010"/>
    <lineage>
        <taxon>Eukaryota</taxon>
        <taxon>Fungi</taxon>
        <taxon>Dikarya</taxon>
        <taxon>Ascomycota</taxon>
        <taxon>Pezizomycotina</taxon>
        <taxon>Lecanoromycetes</taxon>
        <taxon>OSLEUM clade</taxon>
        <taxon>Lecanoromycetidae</taxon>
        <taxon>Lecanorales</taxon>
        <taxon>Lecanorineae</taxon>
        <taxon>Stereocaulaceae</taxon>
        <taxon>Lepraria</taxon>
    </lineage>
</organism>
<accession>A0ABR4BFK4</accession>
<gene>
    <name evidence="2" type="ORF">ABVK25_002983</name>
</gene>
<feature type="region of interest" description="Disordered" evidence="1">
    <location>
        <begin position="265"/>
        <end position="324"/>
    </location>
</feature>
<sequence length="444" mass="48826">MLSSDADCGFRVGKEILFQARAILTRCSMEVLGWEARNLVECSIATRGFDNPYQQRSARNSSSWSLSRSHGFEKSNRITTSVQKGVSTTSSSSVLTPTVDTKIRNSTIYQHPLAELPNLSGELTYPTQHTFYPPTSEPYIIESSANPDPPILPNQLDLGSSVLHASYPEPYYDCYSTPSVDAADQKICLSGNQTAATVEPEVQSLDPYAATSNCAPWWRLYHTMDAVSRAGLAYGASPSGSQEWTGNSDIINSCANSPRVAWSSAPIGHPRLDSTSPEQSLRSSDEAWQAVTSDSWTDTGTAPPILNEDEGLPVSQTPNNPMRYSPGLSRRILTRPSVPAFQPVSLAKFRHHPLYNASPRPDGLYHCYKGCNLGHKPQKLKCNYDPSGVEGENVRECQDAHLLHALEDMREKCTINRKVYASSKTVRDLGTDMDFLARTTQATI</sequence>
<proteinExistence type="predicted"/>
<reference evidence="2 3" key="1">
    <citation type="submission" date="2024-09" db="EMBL/GenBank/DDBJ databases">
        <title>Rethinking Asexuality: The Enigmatic Case of Functional Sexual Genes in Lepraria (Stereocaulaceae).</title>
        <authorList>
            <person name="Doellman M."/>
            <person name="Sun Y."/>
            <person name="Barcenas-Pena A."/>
            <person name="Lumbsch H.T."/>
            <person name="Grewe F."/>
        </authorList>
    </citation>
    <scope>NUCLEOTIDE SEQUENCE [LARGE SCALE GENOMIC DNA]</scope>
    <source>
        <strain evidence="2 3">Grewe 0041</strain>
    </source>
</reference>
<dbReference type="Proteomes" id="UP001590951">
    <property type="component" value="Unassembled WGS sequence"/>
</dbReference>
<comment type="caution">
    <text evidence="2">The sequence shown here is derived from an EMBL/GenBank/DDBJ whole genome shotgun (WGS) entry which is preliminary data.</text>
</comment>
<protein>
    <submittedName>
        <fullName evidence="2">Uncharacterized protein</fullName>
    </submittedName>
</protein>